<dbReference type="InterPro" id="IPR001304">
    <property type="entry name" value="C-type_lectin-like"/>
</dbReference>
<feature type="domain" description="Ig-like" evidence="5">
    <location>
        <begin position="529"/>
        <end position="632"/>
    </location>
</feature>
<dbReference type="GO" id="GO:0030246">
    <property type="term" value="F:carbohydrate binding"/>
    <property type="evidence" value="ECO:0007669"/>
    <property type="project" value="UniProtKB-KW"/>
</dbReference>
<dbReference type="Pfam" id="PF02953">
    <property type="entry name" value="zf-Tim10_DDP"/>
    <property type="match status" value="1"/>
</dbReference>
<dbReference type="Gene3D" id="3.10.100.10">
    <property type="entry name" value="Mannose-Binding Protein A, subunit A"/>
    <property type="match status" value="3"/>
</dbReference>
<dbReference type="InterPro" id="IPR018378">
    <property type="entry name" value="C-type_lectin_CS"/>
</dbReference>
<dbReference type="InterPro" id="IPR036179">
    <property type="entry name" value="Ig-like_dom_sf"/>
</dbReference>
<dbReference type="SUPFAM" id="SSF56436">
    <property type="entry name" value="C-type lectin-like"/>
    <property type="match status" value="3"/>
</dbReference>
<dbReference type="EMBL" id="QBIY01012064">
    <property type="protein sequence ID" value="RXN27146.1"/>
    <property type="molecule type" value="Genomic_DNA"/>
</dbReference>
<dbReference type="InterPro" id="IPR003598">
    <property type="entry name" value="Ig_sub2"/>
</dbReference>
<feature type="region of interest" description="Disordered" evidence="3">
    <location>
        <begin position="974"/>
        <end position="1002"/>
    </location>
</feature>
<sequence>MSAGADVWIGLSDNDEEGTWKWVDGSTLTSGYPPRYTFVPYLPLMRVYLYGQWTYYQSSIYFISSEKTTWTENRRYCTERGADLIIINNKEEQDLVNKTSAGADVWIFLSDGDEEGTWKWVDGSTLTSGKMNIPGTHGMDKDEQEEMNIYSNTDASDDVRKEMENTDTKRHQTSQHTEEWMHYESNLYYFSCVKKNWTESRRYCTERGADLIIINNREEQEFVKKQAGDNNRVWIGLTDIDVEGTWKWVDGSPPTSGFWMSAEPGGHRGENCALTVVGEWADYPCTEEFNWVCEKSKIRMNMSYYGNMNIPGTRGMDKDEQEEMNIYANADASDDVRTETDNTDTKRHQTLQHTDSLKCHTWVIKIKTVMRDKKFWPYNSNGEFVLRNVTRNDSGDYICLPEWDSLVRNQQGLNATMELTVNFLDGIKCNTSSPLNISVGEDVAISCIAKASQHLQYKWMRGDTTLSLSDTLSLTSVTSDHSGTYKLTAVLLDSQFQTDVEFSIRVLSKQSEGTYGVLIQYNASAAAVEGQNVSLQCIMGEVNDIKIIQLEWIKEQKGNQKNDQNIVVFHPGFPTYYFQSGPFLETVTSPKTGKLQGSILTLYKVTMNDSGNYICEIISYPNGSIRRTTKLQVTKPPPSVKMSYPHGFIKEGGDVKITCSASPPPLRYELGRSKDKIFWLESSNGEFILPHVTRNDSDVYICLPEWDRNQQGFNATMELTVNSNENIFEYGDEPLRQDSLRSYRFEDDEMERQENPIYGNICLDGGEPFEMSPEVCYEEMSHASTAKKRLKLRDFLMVYNRMTEICFQRCTSNFNYRNLTMDEERCADSCAGKLIRTNHRLMGTYVQLMPAMVQKRMQEMESKAAEVAKAEAAAQGGAPALENLSTAITTTTPMPESPQIPSAPADISTSLATNVSGFGQTQSLSDVPTVPNNTQTFTNESLEGLAASSPVISTSSSVPKVDGGPVLSAVEKLNLKPSSVMTTSGLETRSEGGAGQSPQNPS</sequence>
<reference evidence="6 7" key="1">
    <citation type="submission" date="2018-03" db="EMBL/GenBank/DDBJ databases">
        <title>Draft genome sequence of Rohu Carp (Labeo rohita).</title>
        <authorList>
            <person name="Das P."/>
            <person name="Kushwaha B."/>
            <person name="Joshi C.G."/>
            <person name="Kumar D."/>
            <person name="Nagpure N.S."/>
            <person name="Sahoo L."/>
            <person name="Das S.P."/>
            <person name="Bit A."/>
            <person name="Patnaik S."/>
            <person name="Meher P.K."/>
            <person name="Jayasankar P."/>
            <person name="Koringa P.G."/>
            <person name="Patel N.V."/>
            <person name="Hinsu A.T."/>
            <person name="Kumar R."/>
            <person name="Pandey M."/>
            <person name="Agarwal S."/>
            <person name="Srivastava S."/>
            <person name="Singh M."/>
            <person name="Iquebal M.A."/>
            <person name="Jaiswal S."/>
            <person name="Angadi U.B."/>
            <person name="Kumar N."/>
            <person name="Raza M."/>
            <person name="Shah T.M."/>
            <person name="Rai A."/>
            <person name="Jena J.K."/>
        </authorList>
    </citation>
    <scope>NUCLEOTIDE SEQUENCE [LARGE SCALE GENOMIC DNA]</scope>
    <source>
        <strain evidence="6">DASCIFA01</strain>
        <tissue evidence="6">Testis</tissue>
    </source>
</reference>
<keyword evidence="1" id="KW-0430">Lectin</keyword>
<dbReference type="PANTHER" id="PTHR22803">
    <property type="entry name" value="MANNOSE, PHOSPHOLIPASE, LECTIN RECEPTOR RELATED"/>
    <property type="match status" value="1"/>
</dbReference>
<feature type="compositionally biased region" description="Polar residues" evidence="3">
    <location>
        <begin position="976"/>
        <end position="987"/>
    </location>
</feature>
<dbReference type="InterPro" id="IPR035427">
    <property type="entry name" value="Tim10-like_dom_sf"/>
</dbReference>
<dbReference type="Gene3D" id="1.10.287.810">
    <property type="entry name" value="Mitochondrial import inner membrane translocase subunit tim13 like domains"/>
    <property type="match status" value="1"/>
</dbReference>
<name>A0A498N941_LABRO</name>
<dbReference type="STRING" id="84645.A0A498N941"/>
<dbReference type="InterPro" id="IPR033989">
    <property type="entry name" value="CD209-like_CTLD"/>
</dbReference>
<dbReference type="PROSITE" id="PS50835">
    <property type="entry name" value="IG_LIKE"/>
    <property type="match status" value="3"/>
</dbReference>
<evidence type="ECO:0000256" key="1">
    <source>
        <dbReference type="ARBA" id="ARBA00022734"/>
    </source>
</evidence>
<dbReference type="AlphaFoldDB" id="A0A498N941"/>
<dbReference type="PROSITE" id="PS00615">
    <property type="entry name" value="C_TYPE_LECTIN_1"/>
    <property type="match status" value="1"/>
</dbReference>
<proteinExistence type="predicted"/>
<evidence type="ECO:0000313" key="7">
    <source>
        <dbReference type="Proteomes" id="UP000290572"/>
    </source>
</evidence>
<dbReference type="SMART" id="SM00409">
    <property type="entry name" value="IG"/>
    <property type="match status" value="4"/>
</dbReference>
<keyword evidence="2" id="KW-1015">Disulfide bond</keyword>
<dbReference type="Proteomes" id="UP000290572">
    <property type="component" value="Unassembled WGS sequence"/>
</dbReference>
<dbReference type="Pfam" id="PF07686">
    <property type="entry name" value="V-set"/>
    <property type="match status" value="1"/>
</dbReference>
<organism evidence="6 7">
    <name type="scientific">Labeo rohita</name>
    <name type="common">Indian major carp</name>
    <name type="synonym">Cyprinus rohita</name>
    <dbReference type="NCBI Taxonomy" id="84645"/>
    <lineage>
        <taxon>Eukaryota</taxon>
        <taxon>Metazoa</taxon>
        <taxon>Chordata</taxon>
        <taxon>Craniata</taxon>
        <taxon>Vertebrata</taxon>
        <taxon>Euteleostomi</taxon>
        <taxon>Actinopterygii</taxon>
        <taxon>Neopterygii</taxon>
        <taxon>Teleostei</taxon>
        <taxon>Ostariophysi</taxon>
        <taxon>Cypriniformes</taxon>
        <taxon>Cyprinidae</taxon>
        <taxon>Labeoninae</taxon>
        <taxon>Labeonini</taxon>
        <taxon>Labeo</taxon>
    </lineage>
</organism>
<feature type="domain" description="Ig-like" evidence="5">
    <location>
        <begin position="638"/>
        <end position="720"/>
    </location>
</feature>
<accession>A0A498N941</accession>
<dbReference type="InterPro" id="IPR013783">
    <property type="entry name" value="Ig-like_fold"/>
</dbReference>
<evidence type="ECO:0000313" key="6">
    <source>
        <dbReference type="EMBL" id="RXN27146.1"/>
    </source>
</evidence>
<dbReference type="SUPFAM" id="SSF48726">
    <property type="entry name" value="Immunoglobulin"/>
    <property type="match status" value="3"/>
</dbReference>
<dbReference type="SMART" id="SM00408">
    <property type="entry name" value="IGc2"/>
    <property type="match status" value="3"/>
</dbReference>
<dbReference type="InterPro" id="IPR016186">
    <property type="entry name" value="C-type_lectin-like/link_sf"/>
</dbReference>
<feature type="domain" description="C-type lectin" evidence="4">
    <location>
        <begin position="183"/>
        <end position="294"/>
    </location>
</feature>
<dbReference type="InterPro" id="IPR050111">
    <property type="entry name" value="C-type_lectin/snaclec_domain"/>
</dbReference>
<dbReference type="InterPro" id="IPR003599">
    <property type="entry name" value="Ig_sub"/>
</dbReference>
<evidence type="ECO:0000256" key="3">
    <source>
        <dbReference type="SAM" id="MobiDB-lite"/>
    </source>
</evidence>
<evidence type="ECO:0000256" key="2">
    <source>
        <dbReference type="ARBA" id="ARBA00023157"/>
    </source>
</evidence>
<dbReference type="Pfam" id="PF00059">
    <property type="entry name" value="Lectin_C"/>
    <property type="match status" value="2"/>
</dbReference>
<dbReference type="InterPro" id="IPR004217">
    <property type="entry name" value="Tim10-like"/>
</dbReference>
<dbReference type="InterPro" id="IPR016187">
    <property type="entry name" value="CTDL_fold"/>
</dbReference>
<dbReference type="InterPro" id="IPR007110">
    <property type="entry name" value="Ig-like_dom"/>
</dbReference>
<dbReference type="InterPro" id="IPR013106">
    <property type="entry name" value="Ig_V-set"/>
</dbReference>
<dbReference type="SUPFAM" id="SSF144122">
    <property type="entry name" value="Tim10-like"/>
    <property type="match status" value="1"/>
</dbReference>
<gene>
    <name evidence="6" type="ORF">ROHU_020286</name>
</gene>
<dbReference type="Gene3D" id="2.60.40.10">
    <property type="entry name" value="Immunoglobulins"/>
    <property type="match status" value="3"/>
</dbReference>
<dbReference type="Pfam" id="PF13895">
    <property type="entry name" value="Ig_2"/>
    <property type="match status" value="1"/>
</dbReference>
<feature type="domain" description="C-type lectin" evidence="4">
    <location>
        <begin position="56"/>
        <end position="126"/>
    </location>
</feature>
<feature type="domain" description="Ig-like" evidence="5">
    <location>
        <begin position="440"/>
        <end position="503"/>
    </location>
</feature>
<dbReference type="CDD" id="cd03590">
    <property type="entry name" value="CLECT_DC-SIGN_like"/>
    <property type="match status" value="1"/>
</dbReference>
<dbReference type="PROSITE" id="PS50041">
    <property type="entry name" value="C_TYPE_LECTIN_2"/>
    <property type="match status" value="2"/>
</dbReference>
<evidence type="ECO:0000259" key="5">
    <source>
        <dbReference type="PROSITE" id="PS50835"/>
    </source>
</evidence>
<dbReference type="SMART" id="SM00034">
    <property type="entry name" value="CLECT"/>
    <property type="match status" value="2"/>
</dbReference>
<comment type="caution">
    <text evidence="6">The sequence shown here is derived from an EMBL/GenBank/DDBJ whole genome shotgun (WGS) entry which is preliminary data.</text>
</comment>
<protein>
    <submittedName>
        <fullName evidence="6">Mitochondrial import inner membrane translocase subunit Tim10 B-like protein</fullName>
    </submittedName>
</protein>
<keyword evidence="7" id="KW-1185">Reference proteome</keyword>
<evidence type="ECO:0000259" key="4">
    <source>
        <dbReference type="PROSITE" id="PS50041"/>
    </source>
</evidence>